<evidence type="ECO:0000259" key="7">
    <source>
        <dbReference type="PROSITE" id="PS51123"/>
    </source>
</evidence>
<dbReference type="Gene3D" id="3.30.1330.60">
    <property type="entry name" value="OmpA-like domain"/>
    <property type="match status" value="1"/>
</dbReference>
<protein>
    <submittedName>
        <fullName evidence="8">Outer membrane protein OmpA</fullName>
    </submittedName>
</protein>
<dbReference type="InterPro" id="IPR006665">
    <property type="entry name" value="OmpA-like"/>
</dbReference>
<reference evidence="8 9" key="1">
    <citation type="submission" date="2016-10" db="EMBL/GenBank/DDBJ databases">
        <authorList>
            <person name="de Groot N.N."/>
        </authorList>
    </citation>
    <scope>NUCLEOTIDE SEQUENCE [LARGE SCALE GENOMIC DNA]</scope>
    <source>
        <strain evidence="8 9">DSM 14858</strain>
    </source>
</reference>
<feature type="compositionally biased region" description="Low complexity" evidence="5">
    <location>
        <begin position="162"/>
        <end position="172"/>
    </location>
</feature>
<dbReference type="PANTHER" id="PTHR30329:SF21">
    <property type="entry name" value="LIPOPROTEIN YIAD-RELATED"/>
    <property type="match status" value="1"/>
</dbReference>
<evidence type="ECO:0000256" key="6">
    <source>
        <dbReference type="SAM" id="SignalP"/>
    </source>
</evidence>
<gene>
    <name evidence="8" type="ORF">SAMN04488526_0373</name>
</gene>
<dbReference type="PRINTS" id="PR01021">
    <property type="entry name" value="OMPADOMAIN"/>
</dbReference>
<dbReference type="Proteomes" id="UP000199283">
    <property type="component" value="Unassembled WGS sequence"/>
</dbReference>
<feature type="signal peptide" evidence="6">
    <location>
        <begin position="1"/>
        <end position="18"/>
    </location>
</feature>
<proteinExistence type="predicted"/>
<dbReference type="InterPro" id="IPR050330">
    <property type="entry name" value="Bact_OuterMem_StrucFunc"/>
</dbReference>
<dbReference type="GO" id="GO:0009279">
    <property type="term" value="C:cell outer membrane"/>
    <property type="evidence" value="ECO:0007669"/>
    <property type="project" value="UniProtKB-SubCell"/>
</dbReference>
<feature type="chain" id="PRO_5011468380" evidence="6">
    <location>
        <begin position="19"/>
        <end position="309"/>
    </location>
</feature>
<dbReference type="AlphaFoldDB" id="A0A1H7GCH1"/>
<dbReference type="PROSITE" id="PS51123">
    <property type="entry name" value="OMPA_2"/>
    <property type="match status" value="1"/>
</dbReference>
<name>A0A1H7GCH1_9RHOB</name>
<comment type="subcellular location">
    <subcellularLocation>
        <location evidence="1">Cell outer membrane</location>
    </subcellularLocation>
</comment>
<evidence type="ECO:0000313" key="8">
    <source>
        <dbReference type="EMBL" id="SEK35819.1"/>
    </source>
</evidence>
<evidence type="ECO:0000256" key="4">
    <source>
        <dbReference type="PROSITE-ProRule" id="PRU00473"/>
    </source>
</evidence>
<evidence type="ECO:0000256" key="5">
    <source>
        <dbReference type="SAM" id="MobiDB-lite"/>
    </source>
</evidence>
<evidence type="ECO:0000256" key="1">
    <source>
        <dbReference type="ARBA" id="ARBA00004442"/>
    </source>
</evidence>
<sequence length="309" mass="32889">MILRLGLLLLIFPLGVQAADLTMPFPATITFTETRALGSHRIAIGPFDETLPSVTVEGTITRQIWQLTGAETTLQILAPLREQLRDDGWTQVFACSTRVCGGFDFRFEIDVTPAPQMFVDLADFSYLAVQKSDAWTTLLVSRSGDLGYVQATTVDPDGTVEPAKSTSNAASPPSTPPIAPPTTTSDVAQALVAEGHAVLSDLAFATGSSDLTQDSYSSLESLAAFLRDNPSTTIALVGHTDAVGSAAGNIAISRRRAESARTLLTGRYGIAPGRIETQGVGFYAPIARNDTEAGRRTNRRVEVVITSTD</sequence>
<keyword evidence="3" id="KW-0998">Cell outer membrane</keyword>
<organism evidence="8 9">
    <name type="scientific">Jannaschia helgolandensis</name>
    <dbReference type="NCBI Taxonomy" id="188906"/>
    <lineage>
        <taxon>Bacteria</taxon>
        <taxon>Pseudomonadati</taxon>
        <taxon>Pseudomonadota</taxon>
        <taxon>Alphaproteobacteria</taxon>
        <taxon>Rhodobacterales</taxon>
        <taxon>Roseobacteraceae</taxon>
        <taxon>Jannaschia</taxon>
    </lineage>
</organism>
<evidence type="ECO:0000256" key="3">
    <source>
        <dbReference type="ARBA" id="ARBA00023237"/>
    </source>
</evidence>
<dbReference type="OrthoDB" id="9792021at2"/>
<keyword evidence="6" id="KW-0732">Signal</keyword>
<dbReference type="CDD" id="cd07185">
    <property type="entry name" value="OmpA_C-like"/>
    <property type="match status" value="1"/>
</dbReference>
<keyword evidence="2 4" id="KW-0472">Membrane</keyword>
<dbReference type="Pfam" id="PF00691">
    <property type="entry name" value="OmpA"/>
    <property type="match status" value="1"/>
</dbReference>
<dbReference type="EMBL" id="FNZQ01000001">
    <property type="protein sequence ID" value="SEK35819.1"/>
    <property type="molecule type" value="Genomic_DNA"/>
</dbReference>
<dbReference type="RefSeq" id="WP_092759230.1">
    <property type="nucleotide sequence ID" value="NZ_FNZQ01000001.1"/>
</dbReference>
<evidence type="ECO:0000313" key="9">
    <source>
        <dbReference type="Proteomes" id="UP000199283"/>
    </source>
</evidence>
<accession>A0A1H7GCH1</accession>
<dbReference type="SUPFAM" id="SSF103088">
    <property type="entry name" value="OmpA-like"/>
    <property type="match status" value="1"/>
</dbReference>
<dbReference type="STRING" id="188906.SAMN04488526_0373"/>
<feature type="domain" description="OmpA-like" evidence="7">
    <location>
        <begin position="192"/>
        <end position="309"/>
    </location>
</feature>
<evidence type="ECO:0000256" key="2">
    <source>
        <dbReference type="ARBA" id="ARBA00023136"/>
    </source>
</evidence>
<feature type="region of interest" description="Disordered" evidence="5">
    <location>
        <begin position="153"/>
        <end position="183"/>
    </location>
</feature>
<dbReference type="PANTHER" id="PTHR30329">
    <property type="entry name" value="STATOR ELEMENT OF FLAGELLAR MOTOR COMPLEX"/>
    <property type="match status" value="1"/>
</dbReference>
<dbReference type="InterPro" id="IPR036737">
    <property type="entry name" value="OmpA-like_sf"/>
</dbReference>
<keyword evidence="9" id="KW-1185">Reference proteome</keyword>
<dbReference type="InterPro" id="IPR006664">
    <property type="entry name" value="OMP_bac"/>
</dbReference>